<dbReference type="Pfam" id="PF01805">
    <property type="entry name" value="Surp"/>
    <property type="match status" value="1"/>
</dbReference>
<feature type="region of interest" description="Disordered" evidence="2">
    <location>
        <begin position="376"/>
        <end position="405"/>
    </location>
</feature>
<comment type="caution">
    <text evidence="5">The sequence shown here is derived from an EMBL/GenBank/DDBJ whole genome shotgun (WGS) entry which is preliminary data.</text>
</comment>
<dbReference type="InterPro" id="IPR051485">
    <property type="entry name" value="SR-CTD_assoc_factor"/>
</dbReference>
<sequence length="716" mass="79312">MAFRISLNKANKAQMGAKAKAEDEAKAREEKNAMDKVMADVMDEHGESRGILGDSEKEYEAPEDVFVPTGARRHFTGRPKSTKSGPGTLGPEPGAGSFPRLGGPGGFAAQQPQFGNAGSRGSAAHQGAQEENVFTTVVAKASNLPPAIDTRRVEELFAGFPSLNVVKVERITPSSPNSSSHKSRPSATMKITFDKDASARDLDDAMYRLNDKRYLGRGYYLHLDRYLGDYSKSTKQPEAPFAATIFDVELPKGVAPPPGLGGQSNRHQHINNSIKRSLITANAPPDVATMRLIHQTIEGVIEGGVEFEAALMQDDQVQKEERFAWLFDQTHPLNRYYRWRLHEIVSTTARSDVFSRQPDWKGPNEVLMDEFASELGDLSQPQDQSESESEDEEKPKRMTVAAGDNYPGRADTGYGILSPRSRALLIWLLYTIPPTSAMNEEVAAISQFAVHHATKGLGEVVEIIITNLFQPFALSPANPKNRAETSEEDGVDAKRLPPLIATGLHLISDIIMTTSKEGGQCYKYRSVFGIQLKERKVFEYLETVPSRCRMGLVARNHFRADVNYILKIWMDEQLFENSILEHIDDAFNERQRRKDQEELDKKAERRRQRKRQAAAAASTASKPMLGMDGAMDVEKMEEDSSEDGEEGTARADAMEVEREAMESEPSSAPQHYAGTEMEEDVGRRAAAVDKMGGETAAARARRLRPKAEDMFASDGE</sequence>
<feature type="region of interest" description="Disordered" evidence="2">
    <location>
        <begin position="48"/>
        <end position="128"/>
    </location>
</feature>
<dbReference type="Proteomes" id="UP001152607">
    <property type="component" value="Unassembled WGS sequence"/>
</dbReference>
<protein>
    <recommendedName>
        <fullName evidence="7">SURP motif domain-containing protein</fullName>
    </recommendedName>
</protein>
<dbReference type="Gene3D" id="1.25.40.90">
    <property type="match status" value="1"/>
</dbReference>
<dbReference type="PANTHER" id="PTHR23140:SF0">
    <property type="entry name" value="U2 SNRNP-ASSOCIATED SURP MOTIF-CONTAINING PROTEIN"/>
    <property type="match status" value="1"/>
</dbReference>
<dbReference type="InterPro" id="IPR006569">
    <property type="entry name" value="CID_dom"/>
</dbReference>
<dbReference type="AlphaFoldDB" id="A0A9W4UQA2"/>
<feature type="compositionally biased region" description="Acidic residues" evidence="2">
    <location>
        <begin position="635"/>
        <end position="646"/>
    </location>
</feature>
<keyword evidence="6" id="KW-1185">Reference proteome</keyword>
<dbReference type="PROSITE" id="PS51391">
    <property type="entry name" value="CID"/>
    <property type="match status" value="1"/>
</dbReference>
<feature type="compositionally biased region" description="Basic and acidic residues" evidence="2">
    <location>
        <begin position="19"/>
        <end position="31"/>
    </location>
</feature>
<evidence type="ECO:0000259" key="3">
    <source>
        <dbReference type="PROSITE" id="PS50128"/>
    </source>
</evidence>
<dbReference type="OrthoDB" id="377209at2759"/>
<dbReference type="InterPro" id="IPR035967">
    <property type="entry name" value="SWAP/Surp_sf"/>
</dbReference>
<feature type="region of interest" description="Disordered" evidence="2">
    <location>
        <begin position="1"/>
        <end position="31"/>
    </location>
</feature>
<feature type="compositionally biased region" description="Basic and acidic residues" evidence="2">
    <location>
        <begin position="647"/>
        <end position="661"/>
    </location>
</feature>
<feature type="compositionally biased region" description="Basic and acidic residues" evidence="2">
    <location>
        <begin position="591"/>
        <end position="603"/>
    </location>
</feature>
<dbReference type="GO" id="GO:0006396">
    <property type="term" value="P:RNA processing"/>
    <property type="evidence" value="ECO:0007669"/>
    <property type="project" value="InterPro"/>
</dbReference>
<feature type="compositionally biased region" description="Low complexity" evidence="2">
    <location>
        <begin position="613"/>
        <end position="622"/>
    </location>
</feature>
<accession>A0A9W4UQA2</accession>
<dbReference type="GO" id="GO:0003723">
    <property type="term" value="F:RNA binding"/>
    <property type="evidence" value="ECO:0007669"/>
    <property type="project" value="UniProtKB-KW"/>
</dbReference>
<dbReference type="InterPro" id="IPR008942">
    <property type="entry name" value="ENTH_VHS"/>
</dbReference>
<dbReference type="PANTHER" id="PTHR23140">
    <property type="entry name" value="RNA PROCESSING PROTEIN LD23810P"/>
    <property type="match status" value="1"/>
</dbReference>
<name>A0A9W4UQA2_9PLEO</name>
<gene>
    <name evidence="5" type="ORF">PDIGIT_LOCUS13290</name>
</gene>
<evidence type="ECO:0000313" key="6">
    <source>
        <dbReference type="Proteomes" id="UP001152607"/>
    </source>
</evidence>
<evidence type="ECO:0000259" key="4">
    <source>
        <dbReference type="PROSITE" id="PS51391"/>
    </source>
</evidence>
<organism evidence="5 6">
    <name type="scientific">Periconia digitata</name>
    <dbReference type="NCBI Taxonomy" id="1303443"/>
    <lineage>
        <taxon>Eukaryota</taxon>
        <taxon>Fungi</taxon>
        <taxon>Dikarya</taxon>
        <taxon>Ascomycota</taxon>
        <taxon>Pezizomycotina</taxon>
        <taxon>Dothideomycetes</taxon>
        <taxon>Pleosporomycetidae</taxon>
        <taxon>Pleosporales</taxon>
        <taxon>Massarineae</taxon>
        <taxon>Periconiaceae</taxon>
        <taxon>Periconia</taxon>
    </lineage>
</organism>
<feature type="compositionally biased region" description="Basic and acidic residues" evidence="2">
    <location>
        <begin position="48"/>
        <end position="60"/>
    </location>
</feature>
<evidence type="ECO:0000256" key="2">
    <source>
        <dbReference type="SAM" id="MobiDB-lite"/>
    </source>
</evidence>
<reference evidence="5" key="1">
    <citation type="submission" date="2023-01" db="EMBL/GenBank/DDBJ databases">
        <authorList>
            <person name="Van Ghelder C."/>
            <person name="Rancurel C."/>
        </authorList>
    </citation>
    <scope>NUCLEOTIDE SEQUENCE</scope>
    <source>
        <strain evidence="5">CNCM I-4278</strain>
    </source>
</reference>
<feature type="region of interest" description="Disordered" evidence="2">
    <location>
        <begin position="591"/>
        <end position="716"/>
    </location>
</feature>
<dbReference type="SMART" id="SM00648">
    <property type="entry name" value="SWAP"/>
    <property type="match status" value="1"/>
</dbReference>
<evidence type="ECO:0000256" key="1">
    <source>
        <dbReference type="ARBA" id="ARBA00022884"/>
    </source>
</evidence>
<dbReference type="Gene3D" id="1.10.10.790">
    <property type="entry name" value="Surp module"/>
    <property type="match status" value="1"/>
</dbReference>
<dbReference type="EMBL" id="CAOQHR010000010">
    <property type="protein sequence ID" value="CAI6340120.1"/>
    <property type="molecule type" value="Genomic_DNA"/>
</dbReference>
<feature type="domain" description="CID" evidence="4">
    <location>
        <begin position="417"/>
        <end position="591"/>
    </location>
</feature>
<dbReference type="GO" id="GO:0005634">
    <property type="term" value="C:nucleus"/>
    <property type="evidence" value="ECO:0007669"/>
    <property type="project" value="TreeGrafter"/>
</dbReference>
<dbReference type="SUPFAM" id="SSF109905">
    <property type="entry name" value="Surp module (SWAP domain)"/>
    <property type="match status" value="1"/>
</dbReference>
<feature type="compositionally biased region" description="Basic residues" evidence="2">
    <location>
        <begin position="71"/>
        <end position="81"/>
    </location>
</feature>
<dbReference type="InterPro" id="IPR000061">
    <property type="entry name" value="Surp"/>
</dbReference>
<proteinExistence type="predicted"/>
<feature type="domain" description="SURP motif" evidence="3">
    <location>
        <begin position="292"/>
        <end position="337"/>
    </location>
</feature>
<dbReference type="PROSITE" id="PS50128">
    <property type="entry name" value="SURP"/>
    <property type="match status" value="1"/>
</dbReference>
<evidence type="ECO:0000313" key="5">
    <source>
        <dbReference type="EMBL" id="CAI6340120.1"/>
    </source>
</evidence>
<evidence type="ECO:0008006" key="7">
    <source>
        <dbReference type="Google" id="ProtNLM"/>
    </source>
</evidence>
<keyword evidence="1" id="KW-0694">RNA-binding</keyword>
<feature type="compositionally biased region" description="Low complexity" evidence="2">
    <location>
        <begin position="107"/>
        <end position="117"/>
    </location>
</feature>